<name>A0A1E5XP42_9HYPH</name>
<evidence type="ECO:0000313" key="2">
    <source>
        <dbReference type="Proteomes" id="UP000095463"/>
    </source>
</evidence>
<reference evidence="1 2" key="1">
    <citation type="journal article" date="2015" name="Genome Announc.">
        <title>Genome Assemblies of Three Soil-Associated Devosia species: D. insulae, D. limi, and D. soli.</title>
        <authorList>
            <person name="Hassan Y.I."/>
            <person name="Lepp D."/>
            <person name="Zhou T."/>
        </authorList>
    </citation>
    <scope>NUCLEOTIDE SEQUENCE [LARGE SCALE GENOMIC DNA]</scope>
    <source>
        <strain evidence="1 2">DS-56</strain>
    </source>
</reference>
<comment type="caution">
    <text evidence="1">The sequence shown here is derived from an EMBL/GenBank/DDBJ whole genome shotgun (WGS) entry which is preliminary data.</text>
</comment>
<dbReference type="Proteomes" id="UP000095463">
    <property type="component" value="Unassembled WGS sequence"/>
</dbReference>
<organism evidence="1 2">
    <name type="scientific">Devosia insulae DS-56</name>
    <dbReference type="NCBI Taxonomy" id="1116389"/>
    <lineage>
        <taxon>Bacteria</taxon>
        <taxon>Pseudomonadati</taxon>
        <taxon>Pseudomonadota</taxon>
        <taxon>Alphaproteobacteria</taxon>
        <taxon>Hyphomicrobiales</taxon>
        <taxon>Devosiaceae</taxon>
        <taxon>Devosia</taxon>
    </lineage>
</organism>
<proteinExistence type="predicted"/>
<evidence type="ECO:0000313" key="1">
    <source>
        <dbReference type="EMBL" id="OEO30345.1"/>
    </source>
</evidence>
<dbReference type="EMBL" id="LAJE02000215">
    <property type="protein sequence ID" value="OEO30345.1"/>
    <property type="molecule type" value="Genomic_DNA"/>
</dbReference>
<protein>
    <submittedName>
        <fullName evidence="1">Uncharacterized protein</fullName>
    </submittedName>
</protein>
<gene>
    <name evidence="1" type="ORF">VW23_021745</name>
</gene>
<keyword evidence="2" id="KW-1185">Reference proteome</keyword>
<sequence>MNGRLVVNGRSFDTLSAAATALAVTKKRRKTDLNCWPHWKTKFPGETRRRALIEMRREVEDRRIPRALCGLVYTA</sequence>
<accession>A0A1E5XP42</accession>
<dbReference type="AlphaFoldDB" id="A0A1E5XP42"/>